<reference evidence="2" key="1">
    <citation type="journal article" date="2015" name="Nature">
        <title>Complex archaea that bridge the gap between prokaryotes and eukaryotes.</title>
        <authorList>
            <person name="Spang A."/>
            <person name="Saw J.H."/>
            <person name="Jorgensen S.L."/>
            <person name="Zaremba-Niedzwiedzka K."/>
            <person name="Martijn J."/>
            <person name="Lind A.E."/>
            <person name="van Eijk R."/>
            <person name="Schleper C."/>
            <person name="Guy L."/>
            <person name="Ettema T.J."/>
        </authorList>
    </citation>
    <scope>NUCLEOTIDE SEQUENCE</scope>
</reference>
<accession>A0A0F8XME4</accession>
<comment type="caution">
    <text evidence="2">The sequence shown here is derived from an EMBL/GenBank/DDBJ whole genome shotgun (WGS) entry which is preliminary data.</text>
</comment>
<evidence type="ECO:0000313" key="2">
    <source>
        <dbReference type="EMBL" id="KKK62305.1"/>
    </source>
</evidence>
<dbReference type="EMBL" id="LAZR01062060">
    <property type="protein sequence ID" value="KKK62305.1"/>
    <property type="molecule type" value="Genomic_DNA"/>
</dbReference>
<feature type="transmembrane region" description="Helical" evidence="1">
    <location>
        <begin position="12"/>
        <end position="34"/>
    </location>
</feature>
<feature type="non-terminal residue" evidence="2">
    <location>
        <position position="129"/>
    </location>
</feature>
<gene>
    <name evidence="2" type="ORF">LCGC14_3005670</name>
</gene>
<organism evidence="2">
    <name type="scientific">marine sediment metagenome</name>
    <dbReference type="NCBI Taxonomy" id="412755"/>
    <lineage>
        <taxon>unclassified sequences</taxon>
        <taxon>metagenomes</taxon>
        <taxon>ecological metagenomes</taxon>
    </lineage>
</organism>
<name>A0A0F8XME4_9ZZZZ</name>
<keyword evidence="1" id="KW-0812">Transmembrane</keyword>
<dbReference type="AlphaFoldDB" id="A0A0F8XME4"/>
<protein>
    <submittedName>
        <fullName evidence="2">Uncharacterized protein</fullName>
    </submittedName>
</protein>
<keyword evidence="1" id="KW-0472">Membrane</keyword>
<proteinExistence type="predicted"/>
<evidence type="ECO:0000256" key="1">
    <source>
        <dbReference type="SAM" id="Phobius"/>
    </source>
</evidence>
<sequence length="129" mass="15029">MTSKRFTLNFKVIFISIVSILALITFSTFLIKVVQENNERRSMAVSDQNEVMRLITSIRADVAESLLPVHSYVISPDPMHQKKFDLFSERIEQNLETLKVLEHFEPIDLRLVKEAIGQFKHLEQVQEKI</sequence>
<keyword evidence="1" id="KW-1133">Transmembrane helix</keyword>